<evidence type="ECO:0000313" key="5">
    <source>
        <dbReference type="EMBL" id="ROR80018.1"/>
    </source>
</evidence>
<protein>
    <submittedName>
        <fullName evidence="5">TetR family transcriptional regulator</fullName>
    </submittedName>
</protein>
<comment type="caution">
    <text evidence="5">The sequence shown here is derived from an EMBL/GenBank/DDBJ whole genome shotgun (WGS) entry which is preliminary data.</text>
</comment>
<accession>A0A3N2BXR7</accession>
<keyword evidence="6" id="KW-1185">Reference proteome</keyword>
<dbReference type="GO" id="GO:0003677">
    <property type="term" value="F:DNA binding"/>
    <property type="evidence" value="ECO:0007669"/>
    <property type="project" value="UniProtKB-UniRule"/>
</dbReference>
<dbReference type="SUPFAM" id="SSF46689">
    <property type="entry name" value="Homeodomain-like"/>
    <property type="match status" value="1"/>
</dbReference>
<feature type="region of interest" description="Disordered" evidence="3">
    <location>
        <begin position="1"/>
        <end position="22"/>
    </location>
</feature>
<evidence type="ECO:0000256" key="3">
    <source>
        <dbReference type="SAM" id="MobiDB-lite"/>
    </source>
</evidence>
<feature type="DNA-binding region" description="H-T-H motif" evidence="2">
    <location>
        <begin position="80"/>
        <end position="99"/>
    </location>
</feature>
<evidence type="ECO:0000256" key="2">
    <source>
        <dbReference type="PROSITE-ProRule" id="PRU00335"/>
    </source>
</evidence>
<dbReference type="Proteomes" id="UP000266915">
    <property type="component" value="Unassembled WGS sequence"/>
</dbReference>
<gene>
    <name evidence="5" type="ORF">EDD42_0049</name>
</gene>
<feature type="domain" description="HTH tetR-type" evidence="4">
    <location>
        <begin position="57"/>
        <end position="117"/>
    </location>
</feature>
<dbReference type="AlphaFoldDB" id="A0A3N2BXR7"/>
<organism evidence="5 6">
    <name type="scientific">Plantibacter flavus</name>
    <dbReference type="NCBI Taxonomy" id="150123"/>
    <lineage>
        <taxon>Bacteria</taxon>
        <taxon>Bacillati</taxon>
        <taxon>Actinomycetota</taxon>
        <taxon>Actinomycetes</taxon>
        <taxon>Micrococcales</taxon>
        <taxon>Microbacteriaceae</taxon>
        <taxon>Plantibacter</taxon>
    </lineage>
</organism>
<evidence type="ECO:0000313" key="6">
    <source>
        <dbReference type="Proteomes" id="UP000266915"/>
    </source>
</evidence>
<reference evidence="5 6" key="1">
    <citation type="submission" date="2018-11" db="EMBL/GenBank/DDBJ databases">
        <title>Sequencing the genomes of 1000 actinobacteria strains.</title>
        <authorList>
            <person name="Klenk H.-P."/>
        </authorList>
    </citation>
    <scope>NUCLEOTIDE SEQUENCE [LARGE SCALE GENOMIC DNA]</scope>
    <source>
        <strain evidence="5 6">DSM 14012</strain>
    </source>
</reference>
<evidence type="ECO:0000256" key="1">
    <source>
        <dbReference type="ARBA" id="ARBA00023125"/>
    </source>
</evidence>
<sequence>MQLVTEGPEPARRRSGEDQLPAHCGRAPLFASSILEVVSLESRTSRRKRLMMDRRQIRTRGRLREAILVLAREQSAARLRVSEVAASAGVNRSTFYSHADSPVALLADALRFKYDELCTQHALEDAPSCELLARLVWITVDHISGYDAIYQRGFDCDSVDGSLQWMLNAAFADAATAALISRANRLDDASENVPGGTRDDVRRWATVTAAAHVAAIRGWRTDPRQQTDEALTRVIEQCRPNWWPEDGAASITSSPNHAMTPTATA</sequence>
<feature type="region of interest" description="Disordered" evidence="3">
    <location>
        <begin position="245"/>
        <end position="265"/>
    </location>
</feature>
<proteinExistence type="predicted"/>
<dbReference type="PROSITE" id="PS50977">
    <property type="entry name" value="HTH_TETR_2"/>
    <property type="match status" value="1"/>
</dbReference>
<dbReference type="InterPro" id="IPR001647">
    <property type="entry name" value="HTH_TetR"/>
</dbReference>
<name>A0A3N2BXR7_9MICO</name>
<dbReference type="EMBL" id="RKHL01000001">
    <property type="protein sequence ID" value="ROR80018.1"/>
    <property type="molecule type" value="Genomic_DNA"/>
</dbReference>
<evidence type="ECO:0000259" key="4">
    <source>
        <dbReference type="PROSITE" id="PS50977"/>
    </source>
</evidence>
<dbReference type="Gene3D" id="1.10.357.10">
    <property type="entry name" value="Tetracycline Repressor, domain 2"/>
    <property type="match status" value="1"/>
</dbReference>
<feature type="compositionally biased region" description="Polar residues" evidence="3">
    <location>
        <begin position="250"/>
        <end position="265"/>
    </location>
</feature>
<keyword evidence="1 2" id="KW-0238">DNA-binding</keyword>
<dbReference type="InterPro" id="IPR009057">
    <property type="entry name" value="Homeodomain-like_sf"/>
</dbReference>